<keyword evidence="2" id="KW-0812">Transmembrane</keyword>
<protein>
    <submittedName>
        <fullName evidence="3">DUF4233 domain-containing protein</fullName>
    </submittedName>
</protein>
<dbReference type="InterPro" id="IPR025327">
    <property type="entry name" value="DUF4233"/>
</dbReference>
<reference evidence="3 4" key="1">
    <citation type="submission" date="2024-03" db="EMBL/GenBank/DDBJ databases">
        <title>YIM 134122 draft genome.</title>
        <authorList>
            <person name="Zuo S."/>
            <person name="Xiong L."/>
        </authorList>
    </citation>
    <scope>NUCLEOTIDE SEQUENCE [LARGE SCALE GENOMIC DNA]</scope>
    <source>
        <strain evidence="3 4">YIM 134122</strain>
    </source>
</reference>
<evidence type="ECO:0000256" key="1">
    <source>
        <dbReference type="SAM" id="MobiDB-lite"/>
    </source>
</evidence>
<keyword evidence="2" id="KW-0472">Membrane</keyword>
<organism evidence="3 4">
    <name type="scientific">Leifsonia stereocauli</name>
    <dbReference type="NCBI Taxonomy" id="3134136"/>
    <lineage>
        <taxon>Bacteria</taxon>
        <taxon>Bacillati</taxon>
        <taxon>Actinomycetota</taxon>
        <taxon>Actinomycetes</taxon>
        <taxon>Micrococcales</taxon>
        <taxon>Microbacteriaceae</taxon>
        <taxon>Leifsonia</taxon>
    </lineage>
</organism>
<dbReference type="EMBL" id="JBCLVG010000001">
    <property type="protein sequence ID" value="MEN1945974.1"/>
    <property type="molecule type" value="Genomic_DNA"/>
</dbReference>
<evidence type="ECO:0000313" key="4">
    <source>
        <dbReference type="Proteomes" id="UP001425155"/>
    </source>
</evidence>
<feature type="region of interest" description="Disordered" evidence="1">
    <location>
        <begin position="1"/>
        <end position="31"/>
    </location>
</feature>
<name>A0ABU9W1V6_9MICO</name>
<dbReference type="RefSeq" id="WP_342112464.1">
    <property type="nucleotide sequence ID" value="NZ_JBCAUN010000001.1"/>
</dbReference>
<gene>
    <name evidence="3" type="ORF">WJX64_05400</name>
</gene>
<evidence type="ECO:0000256" key="2">
    <source>
        <dbReference type="SAM" id="Phobius"/>
    </source>
</evidence>
<accession>A0ABU9W1V6</accession>
<proteinExistence type="predicted"/>
<keyword evidence="4" id="KW-1185">Reference proteome</keyword>
<feature type="transmembrane region" description="Helical" evidence="2">
    <location>
        <begin position="66"/>
        <end position="88"/>
    </location>
</feature>
<keyword evidence="2" id="KW-1133">Transmembrane helix</keyword>
<evidence type="ECO:0000313" key="3">
    <source>
        <dbReference type="EMBL" id="MEN1945974.1"/>
    </source>
</evidence>
<feature type="transmembrane region" description="Helical" evidence="2">
    <location>
        <begin position="95"/>
        <end position="113"/>
    </location>
</feature>
<dbReference type="Proteomes" id="UP001425155">
    <property type="component" value="Unassembled WGS sequence"/>
</dbReference>
<feature type="transmembrane region" description="Helical" evidence="2">
    <location>
        <begin position="37"/>
        <end position="60"/>
    </location>
</feature>
<dbReference type="Pfam" id="PF14017">
    <property type="entry name" value="DUF4233"/>
    <property type="match status" value="1"/>
</dbReference>
<comment type="caution">
    <text evidence="3">The sequence shown here is derived from an EMBL/GenBank/DDBJ whole genome shotgun (WGS) entry which is preliminary data.</text>
</comment>
<sequence length="146" mass="14937">MTAPSASGAGLPDDAEGPDAASAPAGRTPAPRSIKRSLASIVLGFELIVVFLAALVNFGLPTAGLVSIGPVAALVSGGVVCLLIVITLGLLRHPFAYVLGWIVQALILLAGLLNPGMFFVGAIFAAMWTYAMISGGRIDRHNKENA</sequence>